<keyword evidence="8" id="KW-0175">Coiled coil</keyword>
<gene>
    <name evidence="7" type="primary">rplI</name>
    <name evidence="10" type="ORF">J0B03_06895</name>
</gene>
<evidence type="ECO:0000256" key="7">
    <source>
        <dbReference type="HAMAP-Rule" id="MF_00503"/>
    </source>
</evidence>
<organism evidence="10 11">
    <name type="scientific">Alkalibacter rhizosphaerae</name>
    <dbReference type="NCBI Taxonomy" id="2815577"/>
    <lineage>
        <taxon>Bacteria</taxon>
        <taxon>Bacillati</taxon>
        <taxon>Bacillota</taxon>
        <taxon>Clostridia</taxon>
        <taxon>Eubacteriales</taxon>
        <taxon>Eubacteriaceae</taxon>
        <taxon>Alkalibacter</taxon>
    </lineage>
</organism>
<dbReference type="GO" id="GO:0006412">
    <property type="term" value="P:translation"/>
    <property type="evidence" value="ECO:0007669"/>
    <property type="project" value="UniProtKB-UniRule"/>
</dbReference>
<dbReference type="Pfam" id="PF03948">
    <property type="entry name" value="Ribosomal_L9_C"/>
    <property type="match status" value="1"/>
</dbReference>
<dbReference type="KEGG" id="alka:J0B03_06895"/>
<evidence type="ECO:0000256" key="5">
    <source>
        <dbReference type="ARBA" id="ARBA00023274"/>
    </source>
</evidence>
<dbReference type="InterPro" id="IPR020069">
    <property type="entry name" value="Ribosomal_bL9_C"/>
</dbReference>
<feature type="coiled-coil region" evidence="8">
    <location>
        <begin position="37"/>
        <end position="75"/>
    </location>
</feature>
<evidence type="ECO:0000313" key="11">
    <source>
        <dbReference type="Proteomes" id="UP000663499"/>
    </source>
</evidence>
<dbReference type="GO" id="GO:0019843">
    <property type="term" value="F:rRNA binding"/>
    <property type="evidence" value="ECO:0007669"/>
    <property type="project" value="UniProtKB-UniRule"/>
</dbReference>
<dbReference type="GO" id="GO:0003735">
    <property type="term" value="F:structural constituent of ribosome"/>
    <property type="evidence" value="ECO:0007669"/>
    <property type="project" value="InterPro"/>
</dbReference>
<dbReference type="InterPro" id="IPR009027">
    <property type="entry name" value="Ribosomal_bL9/RNase_H1_N"/>
</dbReference>
<proteinExistence type="inferred from homology"/>
<keyword evidence="11" id="KW-1185">Reference proteome</keyword>
<dbReference type="PROSITE" id="PS00651">
    <property type="entry name" value="RIBOSOMAL_L9"/>
    <property type="match status" value="1"/>
</dbReference>
<comment type="similarity">
    <text evidence="1 7">Belongs to the bacterial ribosomal protein bL9 family.</text>
</comment>
<name>A0A974XFX8_9FIRM</name>
<dbReference type="InterPro" id="IPR000244">
    <property type="entry name" value="Ribosomal_bL9"/>
</dbReference>
<dbReference type="GO" id="GO:0005840">
    <property type="term" value="C:ribosome"/>
    <property type="evidence" value="ECO:0007669"/>
    <property type="project" value="UniProtKB-KW"/>
</dbReference>
<accession>A0A974XFX8</accession>
<dbReference type="AlphaFoldDB" id="A0A974XFX8"/>
<dbReference type="InterPro" id="IPR036935">
    <property type="entry name" value="Ribosomal_bL9_N_sf"/>
</dbReference>
<dbReference type="Pfam" id="PF01281">
    <property type="entry name" value="Ribosomal_L9_N"/>
    <property type="match status" value="1"/>
</dbReference>
<dbReference type="RefSeq" id="WP_207298905.1">
    <property type="nucleotide sequence ID" value="NZ_CP071444.1"/>
</dbReference>
<dbReference type="SUPFAM" id="SSF55658">
    <property type="entry name" value="L9 N-domain-like"/>
    <property type="match status" value="1"/>
</dbReference>
<dbReference type="HAMAP" id="MF_00503">
    <property type="entry name" value="Ribosomal_bL9"/>
    <property type="match status" value="1"/>
</dbReference>
<evidence type="ECO:0000256" key="2">
    <source>
        <dbReference type="ARBA" id="ARBA00022730"/>
    </source>
</evidence>
<dbReference type="GO" id="GO:1990904">
    <property type="term" value="C:ribonucleoprotein complex"/>
    <property type="evidence" value="ECO:0007669"/>
    <property type="project" value="UniProtKB-KW"/>
</dbReference>
<dbReference type="EMBL" id="CP071444">
    <property type="protein sequence ID" value="QSX07563.1"/>
    <property type="molecule type" value="Genomic_DNA"/>
</dbReference>
<keyword evidence="3 7" id="KW-0694">RNA-binding</keyword>
<dbReference type="SUPFAM" id="SSF55653">
    <property type="entry name" value="Ribosomal protein L9 C-domain"/>
    <property type="match status" value="1"/>
</dbReference>
<dbReference type="FunFam" id="3.40.5.10:FF:000002">
    <property type="entry name" value="50S ribosomal protein L9"/>
    <property type="match status" value="1"/>
</dbReference>
<evidence type="ECO:0000313" key="10">
    <source>
        <dbReference type="EMBL" id="QSX07563.1"/>
    </source>
</evidence>
<dbReference type="InterPro" id="IPR036791">
    <property type="entry name" value="Ribosomal_bL9_C_sf"/>
</dbReference>
<evidence type="ECO:0000256" key="1">
    <source>
        <dbReference type="ARBA" id="ARBA00010605"/>
    </source>
</evidence>
<keyword evidence="4 7" id="KW-0689">Ribosomal protein</keyword>
<dbReference type="InterPro" id="IPR020070">
    <property type="entry name" value="Ribosomal_bL9_N"/>
</dbReference>
<evidence type="ECO:0000259" key="9">
    <source>
        <dbReference type="PROSITE" id="PS00651"/>
    </source>
</evidence>
<protein>
    <recommendedName>
        <fullName evidence="6 7">Large ribosomal subunit protein bL9</fullName>
    </recommendedName>
</protein>
<dbReference type="PANTHER" id="PTHR21368">
    <property type="entry name" value="50S RIBOSOMAL PROTEIN L9"/>
    <property type="match status" value="1"/>
</dbReference>
<dbReference type="InterPro" id="IPR020594">
    <property type="entry name" value="Ribosomal_bL9_bac/chp"/>
</dbReference>
<dbReference type="Gene3D" id="3.40.5.10">
    <property type="entry name" value="Ribosomal protein L9, N-terminal domain"/>
    <property type="match status" value="1"/>
</dbReference>
<evidence type="ECO:0000256" key="8">
    <source>
        <dbReference type="SAM" id="Coils"/>
    </source>
</evidence>
<evidence type="ECO:0000256" key="3">
    <source>
        <dbReference type="ARBA" id="ARBA00022884"/>
    </source>
</evidence>
<dbReference type="NCBIfam" id="TIGR00158">
    <property type="entry name" value="L9"/>
    <property type="match status" value="1"/>
</dbReference>
<feature type="domain" description="Ribosomal protein L9" evidence="9">
    <location>
        <begin position="13"/>
        <end position="40"/>
    </location>
</feature>
<keyword evidence="5 7" id="KW-0687">Ribonucleoprotein</keyword>
<evidence type="ECO:0000256" key="4">
    <source>
        <dbReference type="ARBA" id="ARBA00022980"/>
    </source>
</evidence>
<comment type="function">
    <text evidence="7">Binds to the 23S rRNA.</text>
</comment>
<reference evidence="10" key="1">
    <citation type="submission" date="2021-03" db="EMBL/GenBank/DDBJ databases">
        <title>Alkalibacter marinus sp. nov., isolated from tidal flat sediment.</title>
        <authorList>
            <person name="Namirimu T."/>
            <person name="Yang J.-A."/>
            <person name="Yang S.-H."/>
            <person name="Kim Y.-J."/>
            <person name="Kwon K.K."/>
        </authorList>
    </citation>
    <scope>NUCLEOTIDE SEQUENCE</scope>
    <source>
        <strain evidence="10">ES005</strain>
    </source>
</reference>
<dbReference type="Gene3D" id="3.10.430.100">
    <property type="entry name" value="Ribosomal protein L9, C-terminal domain"/>
    <property type="match status" value="1"/>
</dbReference>
<dbReference type="Proteomes" id="UP000663499">
    <property type="component" value="Chromosome"/>
</dbReference>
<keyword evidence="2 7" id="KW-0699">rRNA-binding</keyword>
<evidence type="ECO:0000256" key="6">
    <source>
        <dbReference type="ARBA" id="ARBA00035292"/>
    </source>
</evidence>
<sequence>MKVILLQDVKSMGKKGDVVNAKDGYARNFLFPKGLALEATKENLKKNEEERKEVEAALQKELDEAKALAATLDSTVLKMKEKAAEDGRLYGSITSKDLAEALKEQFGYDVDKRKILLSEPIRHIGKFTVSIKTYAGVTGDLTVLVDAQ</sequence>